<evidence type="ECO:0000313" key="3">
    <source>
        <dbReference type="Proteomes" id="UP000054498"/>
    </source>
</evidence>
<dbReference type="KEGG" id="mng:MNEG_5767"/>
<feature type="compositionally biased region" description="Low complexity" evidence="1">
    <location>
        <begin position="10"/>
        <end position="36"/>
    </location>
</feature>
<gene>
    <name evidence="2" type="ORF">MNEG_5767</name>
</gene>
<feature type="compositionally biased region" description="Low complexity" evidence="1">
    <location>
        <begin position="49"/>
        <end position="77"/>
    </location>
</feature>
<dbReference type="GeneID" id="25738644"/>
<dbReference type="EMBL" id="KK101099">
    <property type="protein sequence ID" value="KIZ02196.1"/>
    <property type="molecule type" value="Genomic_DNA"/>
</dbReference>
<dbReference type="AlphaFoldDB" id="A0A0D2N953"/>
<dbReference type="Proteomes" id="UP000054498">
    <property type="component" value="Unassembled WGS sequence"/>
</dbReference>
<evidence type="ECO:0000256" key="1">
    <source>
        <dbReference type="SAM" id="MobiDB-lite"/>
    </source>
</evidence>
<proteinExistence type="predicted"/>
<keyword evidence="3" id="KW-1185">Reference proteome</keyword>
<protein>
    <submittedName>
        <fullName evidence="2">Uncharacterized protein</fullName>
    </submittedName>
</protein>
<sequence length="176" mass="19590">MTERFRRSGDSSTCRSGSSSSSRSSSVGTFTSCSRSMGSSPCQQHLGRSYATASAEGSSTASSSSSSSSSKATCSSSKVPAEPAWKAFFARPGRRKQRPDAWRERMPRKGVNLGRYGVLLRQHDPERFERMRLVLGYYDLPENAHLRRPPPVRTAMVNNLQTLFFTRDVDAYYAWV</sequence>
<feature type="region of interest" description="Disordered" evidence="1">
    <location>
        <begin position="1"/>
        <end position="80"/>
    </location>
</feature>
<dbReference type="OrthoDB" id="546571at2759"/>
<accession>A0A0D2N953</accession>
<dbReference type="RefSeq" id="XP_013901215.1">
    <property type="nucleotide sequence ID" value="XM_014045761.1"/>
</dbReference>
<reference evidence="2 3" key="1">
    <citation type="journal article" date="2013" name="BMC Genomics">
        <title>Reconstruction of the lipid metabolism for the microalga Monoraphidium neglectum from its genome sequence reveals characteristics suitable for biofuel production.</title>
        <authorList>
            <person name="Bogen C."/>
            <person name="Al-Dilaimi A."/>
            <person name="Albersmeier A."/>
            <person name="Wichmann J."/>
            <person name="Grundmann M."/>
            <person name="Rupp O."/>
            <person name="Lauersen K.J."/>
            <person name="Blifernez-Klassen O."/>
            <person name="Kalinowski J."/>
            <person name="Goesmann A."/>
            <person name="Mussgnug J.H."/>
            <person name="Kruse O."/>
        </authorList>
    </citation>
    <scope>NUCLEOTIDE SEQUENCE [LARGE SCALE GENOMIC DNA]</scope>
    <source>
        <strain evidence="2 3">SAG 48.87</strain>
    </source>
</reference>
<evidence type="ECO:0000313" key="2">
    <source>
        <dbReference type="EMBL" id="KIZ02196.1"/>
    </source>
</evidence>
<organism evidence="2 3">
    <name type="scientific">Monoraphidium neglectum</name>
    <dbReference type="NCBI Taxonomy" id="145388"/>
    <lineage>
        <taxon>Eukaryota</taxon>
        <taxon>Viridiplantae</taxon>
        <taxon>Chlorophyta</taxon>
        <taxon>core chlorophytes</taxon>
        <taxon>Chlorophyceae</taxon>
        <taxon>CS clade</taxon>
        <taxon>Sphaeropleales</taxon>
        <taxon>Selenastraceae</taxon>
        <taxon>Monoraphidium</taxon>
    </lineage>
</organism>
<name>A0A0D2N953_9CHLO</name>